<feature type="chain" id="PRO_5016390280" evidence="2">
    <location>
        <begin position="27"/>
        <end position="281"/>
    </location>
</feature>
<dbReference type="AlphaFoldDB" id="A0A328TXG0"/>
<feature type="region of interest" description="Disordered" evidence="1">
    <location>
        <begin position="261"/>
        <end position="281"/>
    </location>
</feature>
<sequence length="281" mass="30607">MIGKKLFSSIMVPVFALTLMASVVSAKGPDRPAQKPESIDLVESEIHYAPSIANQGQTRTTIPVQGVDKKKQYKKSLLDFFTSNPKYSESISQIDTIVNQAIVSESANTASADGEITPYVIVGQGWTKAPYVTFSQNRVTYATSWIPEDNYRSNVPVTVSYTKTMTISATLGFSGSGLIKDKMGFQVSAGVNQTTSITQGATIPSWTVWGKRPYIKYRLEEWAGIYYYIDSTGGIVQVIEGPVTGTNKVLITKSTEYWTRTNTAESTTATTPTPPTGPPNV</sequence>
<reference evidence="3 4" key="1">
    <citation type="submission" date="2018-06" db="EMBL/GenBank/DDBJ databases">
        <title>Paenibacillus montanisoli sp. nov., isolated from mountain area soil.</title>
        <authorList>
            <person name="Wu M."/>
        </authorList>
    </citation>
    <scope>NUCLEOTIDE SEQUENCE [LARGE SCALE GENOMIC DNA]</scope>
    <source>
        <strain evidence="3 4">RA17</strain>
    </source>
</reference>
<proteinExistence type="predicted"/>
<gene>
    <name evidence="3" type="ORF">DL346_17190</name>
</gene>
<evidence type="ECO:0000256" key="2">
    <source>
        <dbReference type="SAM" id="SignalP"/>
    </source>
</evidence>
<evidence type="ECO:0000313" key="3">
    <source>
        <dbReference type="EMBL" id="RAP75120.1"/>
    </source>
</evidence>
<feature type="signal peptide" evidence="2">
    <location>
        <begin position="1"/>
        <end position="26"/>
    </location>
</feature>
<evidence type="ECO:0000313" key="4">
    <source>
        <dbReference type="Proteomes" id="UP000249260"/>
    </source>
</evidence>
<feature type="compositionally biased region" description="Pro residues" evidence="1">
    <location>
        <begin position="272"/>
        <end position="281"/>
    </location>
</feature>
<dbReference type="RefSeq" id="WP_112883384.1">
    <property type="nucleotide sequence ID" value="NZ_QLUW01000003.1"/>
</dbReference>
<name>A0A328TXG0_9BACL</name>
<keyword evidence="4" id="KW-1185">Reference proteome</keyword>
<protein>
    <submittedName>
        <fullName evidence="3">Uncharacterized protein</fullName>
    </submittedName>
</protein>
<evidence type="ECO:0000256" key="1">
    <source>
        <dbReference type="SAM" id="MobiDB-lite"/>
    </source>
</evidence>
<organism evidence="3 4">
    <name type="scientific">Paenibacillus montanisoli</name>
    <dbReference type="NCBI Taxonomy" id="2081970"/>
    <lineage>
        <taxon>Bacteria</taxon>
        <taxon>Bacillati</taxon>
        <taxon>Bacillota</taxon>
        <taxon>Bacilli</taxon>
        <taxon>Bacillales</taxon>
        <taxon>Paenibacillaceae</taxon>
        <taxon>Paenibacillus</taxon>
    </lineage>
</organism>
<comment type="caution">
    <text evidence="3">The sequence shown here is derived from an EMBL/GenBank/DDBJ whole genome shotgun (WGS) entry which is preliminary data.</text>
</comment>
<feature type="compositionally biased region" description="Low complexity" evidence="1">
    <location>
        <begin position="261"/>
        <end position="271"/>
    </location>
</feature>
<accession>A0A328TXG0</accession>
<keyword evidence="2" id="KW-0732">Signal</keyword>
<dbReference type="OrthoDB" id="2582177at2"/>
<dbReference type="EMBL" id="QLUW01000003">
    <property type="protein sequence ID" value="RAP75120.1"/>
    <property type="molecule type" value="Genomic_DNA"/>
</dbReference>
<dbReference type="Proteomes" id="UP000249260">
    <property type="component" value="Unassembled WGS sequence"/>
</dbReference>